<protein>
    <recommendedName>
        <fullName evidence="5">Aminotransferase class I/classII large domain-containing protein</fullName>
    </recommendedName>
</protein>
<accession>A0A8T2NDZ9</accession>
<dbReference type="InterPro" id="IPR015424">
    <property type="entry name" value="PyrdxlP-dep_Trfase"/>
</dbReference>
<gene>
    <name evidence="6" type="ORF">JZ751_003479</name>
</gene>
<feature type="domain" description="Aminotransferase class I/classII large" evidence="5">
    <location>
        <begin position="74"/>
        <end position="202"/>
    </location>
</feature>
<dbReference type="GO" id="GO:0005739">
    <property type="term" value="C:mitochondrion"/>
    <property type="evidence" value="ECO:0007669"/>
    <property type="project" value="TreeGrafter"/>
</dbReference>
<keyword evidence="3" id="KW-0808">Transferase</keyword>
<name>A0A8T2NDZ9_9TELE</name>
<dbReference type="Gene3D" id="3.90.1150.10">
    <property type="entry name" value="Aspartate Aminotransferase, domain 1"/>
    <property type="match status" value="1"/>
</dbReference>
<keyword evidence="4" id="KW-0012">Acyltransferase</keyword>
<dbReference type="Pfam" id="PF00155">
    <property type="entry name" value="Aminotran_1_2"/>
    <property type="match status" value="1"/>
</dbReference>
<dbReference type="GO" id="GO:0016746">
    <property type="term" value="F:acyltransferase activity"/>
    <property type="evidence" value="ECO:0007669"/>
    <property type="project" value="UniProtKB-KW"/>
</dbReference>
<evidence type="ECO:0000256" key="1">
    <source>
        <dbReference type="ARBA" id="ARBA00001933"/>
    </source>
</evidence>
<dbReference type="AlphaFoldDB" id="A0A8T2NDZ9"/>
<proteinExistence type="inferred from homology"/>
<dbReference type="PANTHER" id="PTHR13693:SF102">
    <property type="entry name" value="2-AMINO-3-KETOBUTYRATE COENZYME A LIGASE, MITOCHONDRIAL"/>
    <property type="match status" value="1"/>
</dbReference>
<dbReference type="SUPFAM" id="SSF53383">
    <property type="entry name" value="PLP-dependent transferases"/>
    <property type="match status" value="1"/>
</dbReference>
<evidence type="ECO:0000313" key="6">
    <source>
        <dbReference type="EMBL" id="KAG9335922.1"/>
    </source>
</evidence>
<dbReference type="InterPro" id="IPR050087">
    <property type="entry name" value="AON_synthase_class-II"/>
</dbReference>
<evidence type="ECO:0000256" key="4">
    <source>
        <dbReference type="ARBA" id="ARBA00023315"/>
    </source>
</evidence>
<dbReference type="Proteomes" id="UP000824540">
    <property type="component" value="Unassembled WGS sequence"/>
</dbReference>
<evidence type="ECO:0000259" key="5">
    <source>
        <dbReference type="Pfam" id="PF00155"/>
    </source>
</evidence>
<comment type="caution">
    <text evidence="6">The sequence shown here is derived from an EMBL/GenBank/DDBJ whole genome shotgun (WGS) entry which is preliminary data.</text>
</comment>
<dbReference type="EMBL" id="JAFBMS010000106">
    <property type="protein sequence ID" value="KAG9335922.1"/>
    <property type="molecule type" value="Genomic_DNA"/>
</dbReference>
<dbReference type="OrthoDB" id="10263824at2759"/>
<dbReference type="InterPro" id="IPR004839">
    <property type="entry name" value="Aminotransferase_I/II_large"/>
</dbReference>
<evidence type="ECO:0000313" key="7">
    <source>
        <dbReference type="Proteomes" id="UP000824540"/>
    </source>
</evidence>
<dbReference type="InterPro" id="IPR015421">
    <property type="entry name" value="PyrdxlP-dep_Trfase_major"/>
</dbReference>
<dbReference type="Gene3D" id="3.40.640.10">
    <property type="entry name" value="Type I PLP-dependent aspartate aminotransferase-like (Major domain)"/>
    <property type="match status" value="1"/>
</dbReference>
<dbReference type="InterPro" id="IPR015422">
    <property type="entry name" value="PyrdxlP-dep_Trfase_small"/>
</dbReference>
<dbReference type="PANTHER" id="PTHR13693">
    <property type="entry name" value="CLASS II AMINOTRANSFERASE/8-AMINO-7-OXONONANOATE SYNTHASE"/>
    <property type="match status" value="1"/>
</dbReference>
<keyword evidence="7" id="KW-1185">Reference proteome</keyword>
<comment type="similarity">
    <text evidence="2">Belongs to the class-II pyridoxal-phosphate-dependent aminotransferase family.</text>
</comment>
<reference evidence="6" key="1">
    <citation type="thesis" date="2021" institute="BYU ScholarsArchive" country="Provo, UT, USA">
        <title>Applications of and Algorithms for Genome Assembly and Genomic Analyses with an Emphasis on Marine Teleosts.</title>
        <authorList>
            <person name="Pickett B.D."/>
        </authorList>
    </citation>
    <scope>NUCLEOTIDE SEQUENCE</scope>
    <source>
        <strain evidence="6">HI-2016</strain>
    </source>
</reference>
<evidence type="ECO:0000256" key="2">
    <source>
        <dbReference type="ARBA" id="ARBA00008392"/>
    </source>
</evidence>
<evidence type="ECO:0000256" key="3">
    <source>
        <dbReference type="ARBA" id="ARBA00022679"/>
    </source>
</evidence>
<dbReference type="GO" id="GO:0030170">
    <property type="term" value="F:pyridoxal phosphate binding"/>
    <property type="evidence" value="ECO:0007669"/>
    <property type="project" value="InterPro"/>
</dbReference>
<sequence>MLTRTAVRHLNSPLRGIFRPSVIVNRSQTALAQARSVLENELDTIRSGGTWKGERIITSKQGAHINVDGSRGGIMNFCANNYLGLSSHPEVVEAGIDALKKYGAGLSSVRFICGTQDLHKNLEQKLAEFHEREDAILYASCFDANAGLFEVLLGPDDAVLSDELNHASIIDGIRLCRAKRLRYRHLDLNDLEDKLKEAQVHNHYSGLE</sequence>
<organism evidence="6 7">
    <name type="scientific">Albula glossodonta</name>
    <name type="common">roundjaw bonefish</name>
    <dbReference type="NCBI Taxonomy" id="121402"/>
    <lineage>
        <taxon>Eukaryota</taxon>
        <taxon>Metazoa</taxon>
        <taxon>Chordata</taxon>
        <taxon>Craniata</taxon>
        <taxon>Vertebrata</taxon>
        <taxon>Euteleostomi</taxon>
        <taxon>Actinopterygii</taxon>
        <taxon>Neopterygii</taxon>
        <taxon>Teleostei</taxon>
        <taxon>Albuliformes</taxon>
        <taxon>Albulidae</taxon>
        <taxon>Albula</taxon>
    </lineage>
</organism>
<comment type="cofactor">
    <cofactor evidence="1">
        <name>pyridoxal 5'-phosphate</name>
        <dbReference type="ChEBI" id="CHEBI:597326"/>
    </cofactor>
</comment>